<dbReference type="AlphaFoldDB" id="A0AAV4ST67"/>
<accession>A0AAV4ST67</accession>
<feature type="compositionally biased region" description="Polar residues" evidence="1">
    <location>
        <begin position="100"/>
        <end position="112"/>
    </location>
</feature>
<sequence length="120" mass="13977">MVVEGRSVVKRCRRFLVDVLTWSTNTPVICDRLPMLLSVQFWSFAFSYFSPCVHTIHSPDWCGRGNKNPNKQIDKRIEWQRNESSDEENETFRSPFEFESGTSNAPAKQTDATLEVKLFR</sequence>
<evidence type="ECO:0000256" key="1">
    <source>
        <dbReference type="SAM" id="MobiDB-lite"/>
    </source>
</evidence>
<reference evidence="2 3" key="1">
    <citation type="submission" date="2021-06" db="EMBL/GenBank/DDBJ databases">
        <title>Caerostris extrusa draft genome.</title>
        <authorList>
            <person name="Kono N."/>
            <person name="Arakawa K."/>
        </authorList>
    </citation>
    <scope>NUCLEOTIDE SEQUENCE [LARGE SCALE GENOMIC DNA]</scope>
</reference>
<dbReference type="Proteomes" id="UP001054945">
    <property type="component" value="Unassembled WGS sequence"/>
</dbReference>
<comment type="caution">
    <text evidence="2">The sequence shown here is derived from an EMBL/GenBank/DDBJ whole genome shotgun (WGS) entry which is preliminary data.</text>
</comment>
<protein>
    <submittedName>
        <fullName evidence="2">Uncharacterized protein</fullName>
    </submittedName>
</protein>
<keyword evidence="3" id="KW-1185">Reference proteome</keyword>
<name>A0AAV4ST67_CAEEX</name>
<evidence type="ECO:0000313" key="2">
    <source>
        <dbReference type="EMBL" id="GIY36189.1"/>
    </source>
</evidence>
<proteinExistence type="predicted"/>
<evidence type="ECO:0000313" key="3">
    <source>
        <dbReference type="Proteomes" id="UP001054945"/>
    </source>
</evidence>
<dbReference type="EMBL" id="BPLR01010020">
    <property type="protein sequence ID" value="GIY36189.1"/>
    <property type="molecule type" value="Genomic_DNA"/>
</dbReference>
<feature type="region of interest" description="Disordered" evidence="1">
    <location>
        <begin position="78"/>
        <end position="112"/>
    </location>
</feature>
<organism evidence="2 3">
    <name type="scientific">Caerostris extrusa</name>
    <name type="common">Bark spider</name>
    <name type="synonym">Caerostris bankana</name>
    <dbReference type="NCBI Taxonomy" id="172846"/>
    <lineage>
        <taxon>Eukaryota</taxon>
        <taxon>Metazoa</taxon>
        <taxon>Ecdysozoa</taxon>
        <taxon>Arthropoda</taxon>
        <taxon>Chelicerata</taxon>
        <taxon>Arachnida</taxon>
        <taxon>Araneae</taxon>
        <taxon>Araneomorphae</taxon>
        <taxon>Entelegynae</taxon>
        <taxon>Araneoidea</taxon>
        <taxon>Araneidae</taxon>
        <taxon>Caerostris</taxon>
    </lineage>
</organism>
<gene>
    <name evidence="2" type="ORF">CEXT_486411</name>
</gene>